<dbReference type="InterPro" id="IPR050316">
    <property type="entry name" value="Tyrosinase/Hemocyanin"/>
</dbReference>
<sequence>MKFTLCALVLALTSLSTAFAQCQATIRKEIRQLTNSERNAFINAVNTLKRNGKYDELVSIHLNYVPYAHSTPAFFPWHRNYIKTFELALQKVNPRVTLP</sequence>
<keyword evidence="3" id="KW-0732">Signal</keyword>
<organism evidence="5 6">
    <name type="scientific">Basidiobolus ranarum</name>
    <dbReference type="NCBI Taxonomy" id="34480"/>
    <lineage>
        <taxon>Eukaryota</taxon>
        <taxon>Fungi</taxon>
        <taxon>Fungi incertae sedis</taxon>
        <taxon>Zoopagomycota</taxon>
        <taxon>Entomophthoromycotina</taxon>
        <taxon>Basidiobolomycetes</taxon>
        <taxon>Basidiobolales</taxon>
        <taxon>Basidiobolaceae</taxon>
        <taxon>Basidiobolus</taxon>
    </lineage>
</organism>
<dbReference type="EMBL" id="JASJQH010007838">
    <property type="protein sequence ID" value="KAK9701190.1"/>
    <property type="molecule type" value="Genomic_DNA"/>
</dbReference>
<keyword evidence="1" id="KW-0479">Metal-binding</keyword>
<dbReference type="SUPFAM" id="SSF48056">
    <property type="entry name" value="Di-copper centre-containing domain"/>
    <property type="match status" value="1"/>
</dbReference>
<feature type="signal peptide" evidence="3">
    <location>
        <begin position="1"/>
        <end position="20"/>
    </location>
</feature>
<evidence type="ECO:0000256" key="3">
    <source>
        <dbReference type="SAM" id="SignalP"/>
    </source>
</evidence>
<dbReference type="Gene3D" id="1.10.1280.10">
    <property type="entry name" value="Di-copper center containing domain from catechol oxidase"/>
    <property type="match status" value="1"/>
</dbReference>
<evidence type="ECO:0000259" key="4">
    <source>
        <dbReference type="Pfam" id="PF00264"/>
    </source>
</evidence>
<reference evidence="5 6" key="1">
    <citation type="submission" date="2023-04" db="EMBL/GenBank/DDBJ databases">
        <title>Genome of Basidiobolus ranarum AG-B5.</title>
        <authorList>
            <person name="Stajich J.E."/>
            <person name="Carter-House D."/>
            <person name="Gryganskyi A."/>
        </authorList>
    </citation>
    <scope>NUCLEOTIDE SEQUENCE [LARGE SCALE GENOMIC DNA]</scope>
    <source>
        <strain evidence="5 6">AG-B5</strain>
    </source>
</reference>
<feature type="chain" id="PRO_5045987846" description="Tyrosinase copper-binding domain-containing protein" evidence="3">
    <location>
        <begin position="21"/>
        <end position="99"/>
    </location>
</feature>
<dbReference type="InterPro" id="IPR002227">
    <property type="entry name" value="Tyrosinase_Cu-bd"/>
</dbReference>
<evidence type="ECO:0000313" key="5">
    <source>
        <dbReference type="EMBL" id="KAK9701190.1"/>
    </source>
</evidence>
<protein>
    <recommendedName>
        <fullName evidence="4">Tyrosinase copper-binding domain-containing protein</fullName>
    </recommendedName>
</protein>
<evidence type="ECO:0000256" key="1">
    <source>
        <dbReference type="ARBA" id="ARBA00022723"/>
    </source>
</evidence>
<proteinExistence type="predicted"/>
<feature type="domain" description="Tyrosinase copper-binding" evidence="4">
    <location>
        <begin position="52"/>
        <end position="99"/>
    </location>
</feature>
<dbReference type="InterPro" id="IPR008922">
    <property type="entry name" value="Di-copper_centre_dom_sf"/>
</dbReference>
<dbReference type="PANTHER" id="PTHR11474:SF126">
    <property type="entry name" value="TYROSINASE-LIKE PROTEIN TYR-1-RELATED"/>
    <property type="match status" value="1"/>
</dbReference>
<keyword evidence="2" id="KW-0186">Copper</keyword>
<name>A0ABR2VT80_9FUNG</name>
<keyword evidence="6" id="KW-1185">Reference proteome</keyword>
<accession>A0ABR2VT80</accession>
<dbReference type="PANTHER" id="PTHR11474">
    <property type="entry name" value="TYROSINASE FAMILY MEMBER"/>
    <property type="match status" value="1"/>
</dbReference>
<dbReference type="Proteomes" id="UP001479436">
    <property type="component" value="Unassembled WGS sequence"/>
</dbReference>
<gene>
    <name evidence="5" type="ORF">K7432_011830</name>
</gene>
<evidence type="ECO:0000256" key="2">
    <source>
        <dbReference type="ARBA" id="ARBA00023008"/>
    </source>
</evidence>
<dbReference type="Pfam" id="PF00264">
    <property type="entry name" value="Tyrosinase"/>
    <property type="match status" value="1"/>
</dbReference>
<evidence type="ECO:0000313" key="6">
    <source>
        <dbReference type="Proteomes" id="UP001479436"/>
    </source>
</evidence>
<comment type="caution">
    <text evidence="5">The sequence shown here is derived from an EMBL/GenBank/DDBJ whole genome shotgun (WGS) entry which is preliminary data.</text>
</comment>